<dbReference type="PATRIC" id="fig|1227488.3.peg.2860"/>
<accession>M0C2A3</accession>
<evidence type="ECO:0000313" key="2">
    <source>
        <dbReference type="EMBL" id="ELZ16803.1"/>
    </source>
</evidence>
<keyword evidence="3" id="KW-1185">Reference proteome</keyword>
<evidence type="ECO:0000256" key="1">
    <source>
        <dbReference type="SAM" id="MobiDB-lite"/>
    </source>
</evidence>
<dbReference type="AlphaFoldDB" id="M0C2A3"/>
<organism evidence="2 3">
    <name type="scientific">Haloterrigena salina JCM 13891</name>
    <dbReference type="NCBI Taxonomy" id="1227488"/>
    <lineage>
        <taxon>Archaea</taxon>
        <taxon>Methanobacteriati</taxon>
        <taxon>Methanobacteriota</taxon>
        <taxon>Stenosarchaea group</taxon>
        <taxon>Halobacteria</taxon>
        <taxon>Halobacteriales</taxon>
        <taxon>Natrialbaceae</taxon>
        <taxon>Haloterrigena</taxon>
    </lineage>
</organism>
<name>M0C2A3_9EURY</name>
<gene>
    <name evidence="2" type="ORF">C477_14358</name>
</gene>
<evidence type="ECO:0000313" key="3">
    <source>
        <dbReference type="Proteomes" id="UP000011657"/>
    </source>
</evidence>
<protein>
    <submittedName>
        <fullName evidence="2">KAP P-loop domain-containing protein</fullName>
    </submittedName>
</protein>
<proteinExistence type="predicted"/>
<comment type="caution">
    <text evidence="2">The sequence shown here is derived from an EMBL/GenBank/DDBJ whole genome shotgun (WGS) entry which is preliminary data.</text>
</comment>
<dbReference type="eggNOG" id="arCOG10127">
    <property type="taxonomic scope" value="Archaea"/>
</dbReference>
<dbReference type="EMBL" id="AOIS01000047">
    <property type="protein sequence ID" value="ELZ16803.1"/>
    <property type="molecule type" value="Genomic_DNA"/>
</dbReference>
<feature type="region of interest" description="Disordered" evidence="1">
    <location>
        <begin position="389"/>
        <end position="408"/>
    </location>
</feature>
<dbReference type="Proteomes" id="UP000011657">
    <property type="component" value="Unassembled WGS sequence"/>
</dbReference>
<feature type="compositionally biased region" description="Basic and acidic residues" evidence="1">
    <location>
        <begin position="389"/>
        <end position="401"/>
    </location>
</feature>
<reference evidence="2 3" key="1">
    <citation type="journal article" date="2014" name="PLoS Genet.">
        <title>Phylogenetically driven sequencing of extremely halophilic archaea reveals strategies for static and dynamic osmo-response.</title>
        <authorList>
            <person name="Becker E.A."/>
            <person name="Seitzer P.M."/>
            <person name="Tritt A."/>
            <person name="Larsen D."/>
            <person name="Krusor M."/>
            <person name="Yao A.I."/>
            <person name="Wu D."/>
            <person name="Madern D."/>
            <person name="Eisen J.A."/>
            <person name="Darling A.E."/>
            <person name="Facciotti M.T."/>
        </authorList>
    </citation>
    <scope>NUCLEOTIDE SEQUENCE [LARGE SCALE GENOMIC DNA]</scope>
    <source>
        <strain evidence="2 3">JCM 13891</strain>
    </source>
</reference>
<sequence>MAASVGDEVNFTDLVGLEALRIFHEEVYAEIKSLPERFVGHRKPSVRRTEDLDDYDDILGDLESDREPVENILKTLFPMVEDNLMNQHSAFEEWDQMRINKRICHKDRIPVYFRLNIPDGEISSTEMGAILSKLDEEAFLEAKIEEMLEEEGVAGSSKAHTFIRRLSDRTTEIQGPEHQAVVNAIFTMGDELISAAVVNQNQEIRRILYLIQDIAERLDREDRLELLSKGIQYGDSPYLASYFVDFLLRQHGEKDADAVAADKRLLEREEIDELKALVVESLHEAAESGSLIEAPRLKKPLERWRDWDDEENPQEWVDQGLNEEFDLIKFIDAMSSMTTVNWTTPVFYLDPRWLYEWVDEDNIEEVLDALDDSDLTEEERAVIKRYEEGKQKLEDGKDPSKTDSWVGF</sequence>